<keyword evidence="2" id="KW-0808">Transferase</keyword>
<dbReference type="PANTHER" id="PTHR43085:SF1">
    <property type="entry name" value="PSEUDOURIDINE KINASE-RELATED"/>
    <property type="match status" value="1"/>
</dbReference>
<keyword evidence="3" id="KW-0547">Nucleotide-binding</keyword>
<keyword evidence="5" id="KW-0067">ATP-binding</keyword>
<dbReference type="RefSeq" id="WP_114825914.1">
    <property type="nucleotide sequence ID" value="NZ_QQSY01000004.1"/>
</dbReference>
<evidence type="ECO:0000256" key="3">
    <source>
        <dbReference type="ARBA" id="ARBA00022741"/>
    </source>
</evidence>
<evidence type="ECO:0000256" key="2">
    <source>
        <dbReference type="ARBA" id="ARBA00022679"/>
    </source>
</evidence>
<gene>
    <name evidence="7" type="ORF">DVT68_14975</name>
</gene>
<dbReference type="PROSITE" id="PS00583">
    <property type="entry name" value="PFKB_KINASES_1"/>
    <property type="match status" value="1"/>
</dbReference>
<keyword evidence="4 7" id="KW-0418">Kinase</keyword>
<dbReference type="InterPro" id="IPR029056">
    <property type="entry name" value="Ribokinase-like"/>
</dbReference>
<dbReference type="EMBL" id="QQSY01000004">
    <property type="protein sequence ID" value="RDI97596.1"/>
    <property type="molecule type" value="Genomic_DNA"/>
</dbReference>
<dbReference type="SUPFAM" id="SSF53613">
    <property type="entry name" value="Ribokinase-like"/>
    <property type="match status" value="1"/>
</dbReference>
<dbReference type="InterPro" id="IPR050306">
    <property type="entry name" value="PfkB_Carbo_kinase"/>
</dbReference>
<feature type="domain" description="Carbohydrate kinase PfkB" evidence="6">
    <location>
        <begin position="4"/>
        <end position="312"/>
    </location>
</feature>
<proteinExistence type="inferred from homology"/>
<dbReference type="Proteomes" id="UP000254711">
    <property type="component" value="Unassembled WGS sequence"/>
</dbReference>
<dbReference type="AlphaFoldDB" id="A0A370K4L1"/>
<dbReference type="InterPro" id="IPR011611">
    <property type="entry name" value="PfkB_dom"/>
</dbReference>
<dbReference type="OrthoDB" id="9795789at2"/>
<organism evidence="7 8">
    <name type="scientific">Dyella solisilvae</name>
    <dbReference type="NCBI Taxonomy" id="1920168"/>
    <lineage>
        <taxon>Bacteria</taxon>
        <taxon>Pseudomonadati</taxon>
        <taxon>Pseudomonadota</taxon>
        <taxon>Gammaproteobacteria</taxon>
        <taxon>Lysobacterales</taxon>
        <taxon>Rhodanobacteraceae</taxon>
        <taxon>Dyella</taxon>
    </lineage>
</organism>
<sequence length="325" mass="35098">MSRTILCFGEALIDFHGEGNDARGFPRAFVPFAGGAPANVAVAVARLGGDAAFAGMLGKDVFGDFLLDSLQREGVDAAGVARTDEANTALAFISLDAHGDRSFSFYRPPSADLLFRPEHFHEDGFKQATVFHVCSNSMTDPALAETTRDGMRRASDAGALVSFDLNLRPALWPREIDPRPLVWPALQLADVVKLSAEEFAWLAVDGEEVVLEKLWEGRTRLLVVTDGPNALRWFHPDAEGELPAYSVPAVDTTAAGDAFVGGLLLRLAALEPSGDRIDHLISQLPRLHDALRFAAACGALTVTRQGSFIAMPDENEVLDFMENHA</sequence>
<evidence type="ECO:0000256" key="5">
    <source>
        <dbReference type="ARBA" id="ARBA00022840"/>
    </source>
</evidence>
<evidence type="ECO:0000259" key="6">
    <source>
        <dbReference type="Pfam" id="PF00294"/>
    </source>
</evidence>
<evidence type="ECO:0000313" key="7">
    <source>
        <dbReference type="EMBL" id="RDI97596.1"/>
    </source>
</evidence>
<evidence type="ECO:0000256" key="1">
    <source>
        <dbReference type="ARBA" id="ARBA00010688"/>
    </source>
</evidence>
<evidence type="ECO:0000256" key="4">
    <source>
        <dbReference type="ARBA" id="ARBA00022777"/>
    </source>
</evidence>
<dbReference type="PANTHER" id="PTHR43085">
    <property type="entry name" value="HEXOKINASE FAMILY MEMBER"/>
    <property type="match status" value="1"/>
</dbReference>
<comment type="caution">
    <text evidence="7">The sequence shown here is derived from an EMBL/GenBank/DDBJ whole genome shotgun (WGS) entry which is preliminary data.</text>
</comment>
<comment type="similarity">
    <text evidence="1">Belongs to the carbohydrate kinase PfkB family.</text>
</comment>
<name>A0A370K4L1_9GAMM</name>
<dbReference type="GO" id="GO:0005524">
    <property type="term" value="F:ATP binding"/>
    <property type="evidence" value="ECO:0007669"/>
    <property type="project" value="UniProtKB-KW"/>
</dbReference>
<accession>A0A370K4L1</accession>
<dbReference type="InterPro" id="IPR002173">
    <property type="entry name" value="Carboh/pur_kinase_PfkB_CS"/>
</dbReference>
<reference evidence="7 8" key="1">
    <citation type="submission" date="2018-07" db="EMBL/GenBank/DDBJ databases">
        <title>Dyella solisilvae sp. nov., isolated from the pine and broad-leaved mixed forest soil.</title>
        <authorList>
            <person name="Gao Z."/>
            <person name="Qiu L."/>
        </authorList>
    </citation>
    <scope>NUCLEOTIDE SEQUENCE [LARGE SCALE GENOMIC DNA]</scope>
    <source>
        <strain evidence="7 8">DHG54</strain>
    </source>
</reference>
<evidence type="ECO:0000313" key="8">
    <source>
        <dbReference type="Proteomes" id="UP000254711"/>
    </source>
</evidence>
<dbReference type="CDD" id="cd01167">
    <property type="entry name" value="bac_FRK"/>
    <property type="match status" value="1"/>
</dbReference>
<protein>
    <submittedName>
        <fullName evidence="7">Carbohydrate kinase</fullName>
    </submittedName>
</protein>
<dbReference type="Pfam" id="PF00294">
    <property type="entry name" value="PfkB"/>
    <property type="match status" value="1"/>
</dbReference>
<dbReference type="Gene3D" id="3.40.1190.20">
    <property type="match status" value="1"/>
</dbReference>
<dbReference type="GO" id="GO:0016301">
    <property type="term" value="F:kinase activity"/>
    <property type="evidence" value="ECO:0007669"/>
    <property type="project" value="UniProtKB-KW"/>
</dbReference>
<dbReference type="PROSITE" id="PS00584">
    <property type="entry name" value="PFKB_KINASES_2"/>
    <property type="match status" value="1"/>
</dbReference>
<keyword evidence="8" id="KW-1185">Reference proteome</keyword>